<name>A0A5Q0GS37_SACSY</name>
<evidence type="ECO:0000313" key="2">
    <source>
        <dbReference type="Proteomes" id="UP000325787"/>
    </source>
</evidence>
<proteinExistence type="predicted"/>
<keyword evidence="2" id="KW-1185">Reference proteome</keyword>
<protein>
    <submittedName>
        <fullName evidence="1">Uncharacterized protein</fullName>
    </submittedName>
</protein>
<dbReference type="OrthoDB" id="3578149at2"/>
<dbReference type="AlphaFoldDB" id="A0A5Q0GS37"/>
<accession>A0A5Q0GS37</accession>
<organism evidence="1 2">
    <name type="scientific">Saccharothrix syringae</name>
    <name type="common">Nocardiopsis syringae</name>
    <dbReference type="NCBI Taxonomy" id="103733"/>
    <lineage>
        <taxon>Bacteria</taxon>
        <taxon>Bacillati</taxon>
        <taxon>Actinomycetota</taxon>
        <taxon>Actinomycetes</taxon>
        <taxon>Pseudonocardiales</taxon>
        <taxon>Pseudonocardiaceae</taxon>
        <taxon>Saccharothrix</taxon>
    </lineage>
</organism>
<gene>
    <name evidence="1" type="ORF">EKG83_04960</name>
</gene>
<dbReference type="RefSeq" id="WP_033430089.1">
    <property type="nucleotide sequence ID" value="NZ_CP034550.1"/>
</dbReference>
<evidence type="ECO:0000313" key="1">
    <source>
        <dbReference type="EMBL" id="QFZ16906.1"/>
    </source>
</evidence>
<reference evidence="2" key="1">
    <citation type="journal article" date="2021" name="Curr. Microbiol.">
        <title>Complete genome of nocamycin-producing strain Saccharothrix syringae NRRL B-16468 reveals the biosynthetic potential for secondary metabolites.</title>
        <authorList>
            <person name="Mo X."/>
            <person name="Yang S."/>
        </authorList>
    </citation>
    <scope>NUCLEOTIDE SEQUENCE [LARGE SCALE GENOMIC DNA]</scope>
    <source>
        <strain evidence="2">ATCC 51364 / DSM 43886 / JCM 6844 / KCTC 9398 / NBRC 14523 / NRRL B-16468 / INA 2240</strain>
    </source>
</reference>
<dbReference type="Proteomes" id="UP000325787">
    <property type="component" value="Chromosome"/>
</dbReference>
<dbReference type="KEGG" id="ssyi:EKG83_04960"/>
<sequence length="62" mass="7004">MTGATTDSCARCGRTRASVTDPAESLAWVRQRERGVDQWLCHECARAHVRDIEGKLPADYWL</sequence>
<dbReference type="EMBL" id="CP034550">
    <property type="protein sequence ID" value="QFZ16906.1"/>
    <property type="molecule type" value="Genomic_DNA"/>
</dbReference>